<comment type="similarity">
    <text evidence="3">Belongs to the elongation factor P family.</text>
</comment>
<dbReference type="Gene3D" id="2.30.30.30">
    <property type="match status" value="1"/>
</dbReference>
<dbReference type="InterPro" id="IPR014722">
    <property type="entry name" value="Rib_uL2_dom2"/>
</dbReference>
<evidence type="ECO:0000256" key="4">
    <source>
        <dbReference type="ARBA" id="ARBA00022490"/>
    </source>
</evidence>
<dbReference type="Pfam" id="PF09285">
    <property type="entry name" value="Elong-fact-P_C"/>
    <property type="match status" value="1"/>
</dbReference>
<keyword evidence="4" id="KW-0963">Cytoplasm</keyword>
<dbReference type="InterPro" id="IPR011768">
    <property type="entry name" value="Transl_elongation_fac_P"/>
</dbReference>
<dbReference type="Gene3D" id="2.40.50.140">
    <property type="entry name" value="Nucleic acid-binding proteins"/>
    <property type="match status" value="2"/>
</dbReference>
<organism evidence="9 10">
    <name type="scientific">Oldenlandia corymbosa var. corymbosa</name>
    <dbReference type="NCBI Taxonomy" id="529605"/>
    <lineage>
        <taxon>Eukaryota</taxon>
        <taxon>Viridiplantae</taxon>
        <taxon>Streptophyta</taxon>
        <taxon>Embryophyta</taxon>
        <taxon>Tracheophyta</taxon>
        <taxon>Spermatophyta</taxon>
        <taxon>Magnoliopsida</taxon>
        <taxon>eudicotyledons</taxon>
        <taxon>Gunneridae</taxon>
        <taxon>Pentapetalae</taxon>
        <taxon>asterids</taxon>
        <taxon>lamiids</taxon>
        <taxon>Gentianales</taxon>
        <taxon>Rubiaceae</taxon>
        <taxon>Rubioideae</taxon>
        <taxon>Spermacoceae</taxon>
        <taxon>Hedyotis-Oldenlandia complex</taxon>
        <taxon>Oldenlandia</taxon>
    </lineage>
</organism>
<dbReference type="SUPFAM" id="SSF50249">
    <property type="entry name" value="Nucleic acid-binding proteins"/>
    <property type="match status" value="2"/>
</dbReference>
<dbReference type="Pfam" id="PF08207">
    <property type="entry name" value="EFP_N"/>
    <property type="match status" value="1"/>
</dbReference>
<dbReference type="PANTHER" id="PTHR30053:SF14">
    <property type="entry name" value="TRANSLATION ELONGATION FACTOR KOW-LIKE DOMAIN-CONTAINING PROTEIN"/>
    <property type="match status" value="1"/>
</dbReference>
<dbReference type="SUPFAM" id="SSF50104">
    <property type="entry name" value="Translation proteins SH3-like domain"/>
    <property type="match status" value="1"/>
</dbReference>
<proteinExistence type="inferred from homology"/>
<comment type="pathway">
    <text evidence="2">Protein biosynthesis; polypeptide chain elongation.</text>
</comment>
<reference evidence="9" key="1">
    <citation type="submission" date="2023-03" db="EMBL/GenBank/DDBJ databases">
        <authorList>
            <person name="Julca I."/>
        </authorList>
    </citation>
    <scope>NUCLEOTIDE SEQUENCE</scope>
</reference>
<dbReference type="InterPro" id="IPR001059">
    <property type="entry name" value="Transl_elong_P/YeiP_cen"/>
</dbReference>
<feature type="domain" description="Translation elongation factor P/YeiP central" evidence="8">
    <location>
        <begin position="152"/>
        <end position="206"/>
    </location>
</feature>
<dbReference type="NCBIfam" id="TIGR00038">
    <property type="entry name" value="efp"/>
    <property type="match status" value="1"/>
</dbReference>
<gene>
    <name evidence="9" type="ORF">OLC1_LOCUS16298</name>
</gene>
<dbReference type="InterPro" id="IPR013852">
    <property type="entry name" value="Transl_elong_P/YeiP_CS"/>
</dbReference>
<protein>
    <submittedName>
        <fullName evidence="9">OLC1v1007720C1</fullName>
    </submittedName>
</protein>
<evidence type="ECO:0000256" key="5">
    <source>
        <dbReference type="ARBA" id="ARBA00022768"/>
    </source>
</evidence>
<dbReference type="AlphaFoldDB" id="A0AAV1DMG6"/>
<dbReference type="GO" id="GO:0005829">
    <property type="term" value="C:cytosol"/>
    <property type="evidence" value="ECO:0007669"/>
    <property type="project" value="UniProtKB-ARBA"/>
</dbReference>
<sequence length="270" mass="30336">MAKSRVVLLRRLIIRRRSAEWWYPHNHHDASIRPSNLFYSRSLTTSFSSILFQTKINPGGRAIPPPPASSSSSSLLWRLGQLRHARFTGADVRPGNVIERKGKIYQVIKAQHTTQGRGGAIIQVELRDVDSGNKVNERLRTDEAIERVYVQEKSFNYLYTDDDVIVLVEPDTYTQINVPKELFGDSLPFLQEDMTVKLQMYDNQPMSASIPTKVTCTVAEAQVPVKGSSVTPQYKKVKLENGLTVQVPGHVLAGEKIIINTSDLSYVSRA</sequence>
<dbReference type="InterPro" id="IPR008991">
    <property type="entry name" value="Translation_prot_SH3-like_sf"/>
</dbReference>
<comment type="subcellular location">
    <subcellularLocation>
        <location evidence="1">Cytoplasm</location>
    </subcellularLocation>
</comment>
<dbReference type="FunFam" id="2.40.50.140:FF:000004">
    <property type="entry name" value="Elongation factor P"/>
    <property type="match status" value="1"/>
</dbReference>
<dbReference type="InterPro" id="IPR013185">
    <property type="entry name" value="Transl_elong_KOW-like"/>
</dbReference>
<dbReference type="Pfam" id="PF01132">
    <property type="entry name" value="EFP"/>
    <property type="match status" value="1"/>
</dbReference>
<evidence type="ECO:0000259" key="8">
    <source>
        <dbReference type="SMART" id="SM01185"/>
    </source>
</evidence>
<dbReference type="InterPro" id="IPR012340">
    <property type="entry name" value="NA-bd_OB-fold"/>
</dbReference>
<name>A0AAV1DMG6_OLDCO</name>
<evidence type="ECO:0000259" key="7">
    <source>
        <dbReference type="SMART" id="SM00841"/>
    </source>
</evidence>
<dbReference type="FunFam" id="2.30.30.30:FF:000003">
    <property type="entry name" value="Elongation factor P"/>
    <property type="match status" value="1"/>
</dbReference>
<dbReference type="FunFam" id="2.40.50.140:FF:000009">
    <property type="entry name" value="Elongation factor P"/>
    <property type="match status" value="1"/>
</dbReference>
<dbReference type="GO" id="GO:0003746">
    <property type="term" value="F:translation elongation factor activity"/>
    <property type="evidence" value="ECO:0007669"/>
    <property type="project" value="UniProtKB-KW"/>
</dbReference>
<dbReference type="InterPro" id="IPR020599">
    <property type="entry name" value="Transl_elong_fac_P/YeiP"/>
</dbReference>
<keyword evidence="5" id="KW-0251">Elongation factor</keyword>
<accession>A0AAV1DMG6</accession>
<dbReference type="Proteomes" id="UP001161247">
    <property type="component" value="Chromosome 5"/>
</dbReference>
<dbReference type="NCBIfam" id="NF001810">
    <property type="entry name" value="PRK00529.1"/>
    <property type="match status" value="1"/>
</dbReference>
<keyword evidence="10" id="KW-1185">Reference proteome</keyword>
<dbReference type="SMART" id="SM01185">
    <property type="entry name" value="EFP"/>
    <property type="match status" value="1"/>
</dbReference>
<dbReference type="HAMAP" id="MF_00141">
    <property type="entry name" value="EF_P"/>
    <property type="match status" value="1"/>
</dbReference>
<dbReference type="PANTHER" id="PTHR30053">
    <property type="entry name" value="ELONGATION FACTOR P"/>
    <property type="match status" value="1"/>
</dbReference>
<dbReference type="InterPro" id="IPR015365">
    <property type="entry name" value="Elong-fact-P_C"/>
</dbReference>
<evidence type="ECO:0000256" key="6">
    <source>
        <dbReference type="ARBA" id="ARBA00022917"/>
    </source>
</evidence>
<feature type="domain" description="Elongation factor P C-terminal" evidence="7">
    <location>
        <begin position="214"/>
        <end position="269"/>
    </location>
</feature>
<dbReference type="GO" id="GO:0043043">
    <property type="term" value="P:peptide biosynthetic process"/>
    <property type="evidence" value="ECO:0007669"/>
    <property type="project" value="InterPro"/>
</dbReference>
<keyword evidence="6" id="KW-0648">Protein biosynthesis</keyword>
<dbReference type="EMBL" id="OX459122">
    <property type="protein sequence ID" value="CAI9108174.1"/>
    <property type="molecule type" value="Genomic_DNA"/>
</dbReference>
<evidence type="ECO:0000313" key="9">
    <source>
        <dbReference type="EMBL" id="CAI9108174.1"/>
    </source>
</evidence>
<dbReference type="SMART" id="SM00841">
    <property type="entry name" value="Elong-fact-P_C"/>
    <property type="match status" value="1"/>
</dbReference>
<evidence type="ECO:0000313" key="10">
    <source>
        <dbReference type="Proteomes" id="UP001161247"/>
    </source>
</evidence>
<evidence type="ECO:0000256" key="1">
    <source>
        <dbReference type="ARBA" id="ARBA00004496"/>
    </source>
</evidence>
<evidence type="ECO:0000256" key="3">
    <source>
        <dbReference type="ARBA" id="ARBA00009479"/>
    </source>
</evidence>
<dbReference type="PROSITE" id="PS01275">
    <property type="entry name" value="EFP"/>
    <property type="match status" value="1"/>
</dbReference>
<evidence type="ECO:0000256" key="2">
    <source>
        <dbReference type="ARBA" id="ARBA00004815"/>
    </source>
</evidence>